<organism evidence="1 2">
    <name type="scientific">Anopheles quadriannulatus</name>
    <name type="common">Mosquito</name>
    <dbReference type="NCBI Taxonomy" id="34691"/>
    <lineage>
        <taxon>Eukaryota</taxon>
        <taxon>Metazoa</taxon>
        <taxon>Ecdysozoa</taxon>
        <taxon>Arthropoda</taxon>
        <taxon>Hexapoda</taxon>
        <taxon>Insecta</taxon>
        <taxon>Pterygota</taxon>
        <taxon>Neoptera</taxon>
        <taxon>Endopterygota</taxon>
        <taxon>Diptera</taxon>
        <taxon>Nematocera</taxon>
        <taxon>Culicoidea</taxon>
        <taxon>Culicidae</taxon>
        <taxon>Anophelinae</taxon>
        <taxon>Anopheles</taxon>
    </lineage>
</organism>
<name>A0A182XBL4_ANOQN</name>
<evidence type="ECO:0000313" key="2">
    <source>
        <dbReference type="Proteomes" id="UP000076407"/>
    </source>
</evidence>
<dbReference type="AlphaFoldDB" id="A0A182XBL4"/>
<reference evidence="1" key="1">
    <citation type="submission" date="2020-05" db="UniProtKB">
        <authorList>
            <consortium name="EnsemblMetazoa"/>
        </authorList>
    </citation>
    <scope>IDENTIFICATION</scope>
    <source>
        <strain evidence="1">SANGQUA</strain>
    </source>
</reference>
<dbReference type="Proteomes" id="UP000076407">
    <property type="component" value="Unassembled WGS sequence"/>
</dbReference>
<accession>A0A182XBL4</accession>
<dbReference type="VEuPathDB" id="VectorBase:AQUA007210"/>
<sequence length="637" mass="70107">MRCQQCVPSNIADKARFRVGKASLFAVLLQRPKRIGYLQILVQVALVQLTAQEVAHEQEATLVARRALECRNDGFQRRCQQSVIDGELRRHDDVLRSEMGRYVGELRFAVGVGRSGQRSFRAHLFPAPAKFAQRWCHPPVHIPVPQEASTLPTTALLRDGVTLQVLLEAAIRLQHRIGIGNDLYKLRVVQHRDVVTLDELQAHVAVGVPGQVVILLDVHHRHLGRAHEQYGRLDRPRMVEVGFERDLDAVEQCLRHHAQVRLRVEVLILGQLEQLVDALVESGAGGQQRQHVHVFLREDGVHDAGGQHHLNAVVGVVLRHLVDGQLAQELGRPVDQQYLAAHARLLEDAGQLQRHERAERVPDQKCSVPLNTFSISSGARKRPISSTVVMSIVCVSCVMNVGSDSWAAMLCHALPATPSMPGVNSTHALYFFESFSDCRRSIVCWLLNSSPRLRSSIATPVGVFSLASFSLTFSSAAAAFASVSSCSFMKVSERRSCGVRNSSYSRSSVCLISTAISESMPSSDSVVSIEIDLMSRMLMMFITLSMMFSLPLVRTRFSATTMLATIGSGVVSSGSSSCRHELMRCCSVPPISMSSLSSCMSATRPTSPTAPHWTAFAGSPSAQRRSMMRSITEFAMP</sequence>
<proteinExistence type="predicted"/>
<evidence type="ECO:0000313" key="1">
    <source>
        <dbReference type="EnsemblMetazoa" id="AQUA007210-PA"/>
    </source>
</evidence>
<dbReference type="EnsemblMetazoa" id="AQUA007210-RA">
    <property type="protein sequence ID" value="AQUA007210-PA"/>
    <property type="gene ID" value="AQUA007210"/>
</dbReference>
<protein>
    <submittedName>
        <fullName evidence="1">Uncharacterized protein</fullName>
    </submittedName>
</protein>
<keyword evidence="2" id="KW-1185">Reference proteome</keyword>